<dbReference type="Gene3D" id="1.10.150.240">
    <property type="entry name" value="Putative phosphatase, domain 2"/>
    <property type="match status" value="1"/>
</dbReference>
<evidence type="ECO:0000313" key="7">
    <source>
        <dbReference type="Proteomes" id="UP001208567"/>
    </source>
</evidence>
<comment type="similarity">
    <text evidence="2">Belongs to the HAD-like hydrolase superfamily. CbbY/CbbZ/Gph/YieH family.</text>
</comment>
<reference evidence="6 7" key="1">
    <citation type="journal article" date="2024" name="Int. J. Syst. Evol. Microbiol.">
        <title>Clostridium omnivorum sp. nov., isolated from anoxic soil under the treatment of reductive soil disinfestation.</title>
        <authorList>
            <person name="Ueki A."/>
            <person name="Tonouchi A."/>
            <person name="Kaku N."/>
            <person name="Honma S."/>
            <person name="Ueki K."/>
        </authorList>
    </citation>
    <scope>NUCLEOTIDE SEQUENCE [LARGE SCALE GENOMIC DNA]</scope>
    <source>
        <strain evidence="6 7">E14</strain>
    </source>
</reference>
<dbReference type="InterPro" id="IPR051600">
    <property type="entry name" value="Beta-PGM-like"/>
</dbReference>
<dbReference type="InterPro" id="IPR023198">
    <property type="entry name" value="PGP-like_dom2"/>
</dbReference>
<name>A0ABQ5N5F6_9CLOT</name>
<evidence type="ECO:0000256" key="2">
    <source>
        <dbReference type="ARBA" id="ARBA00006171"/>
    </source>
</evidence>
<dbReference type="CDD" id="cd16423">
    <property type="entry name" value="HAD_BPGM-like"/>
    <property type="match status" value="1"/>
</dbReference>
<evidence type="ECO:0000256" key="3">
    <source>
        <dbReference type="ARBA" id="ARBA00022723"/>
    </source>
</evidence>
<dbReference type="NCBIfam" id="TIGR01509">
    <property type="entry name" value="HAD-SF-IA-v3"/>
    <property type="match status" value="1"/>
</dbReference>
<dbReference type="PANTHER" id="PTHR46193">
    <property type="entry name" value="6-PHOSPHOGLUCONATE PHOSPHATASE"/>
    <property type="match status" value="1"/>
</dbReference>
<dbReference type="RefSeq" id="WP_264849625.1">
    <property type="nucleotide sequence ID" value="NZ_BRXR01000001.1"/>
</dbReference>
<sequence>MVKAVIFDMDGVIIDSEPAHVKFEKEIFKNLGIAVTEEEHMGFVGTTSHYMWETLRVKNELKQSLEELVNNDRVQYLEYLKSDKNEVVLIEGVREFIKELHDNGVKLAIASSSPLDVIKIVVKRYELQEFFDELVTGDYVENSKPAPDVFLYAASKLGVKPEECIVIEDSCNGTKAAKNAGMKCIGYKNLNSGNQDLSCGDFITDSFLKINYNFISEF</sequence>
<evidence type="ECO:0000256" key="4">
    <source>
        <dbReference type="ARBA" id="ARBA00022842"/>
    </source>
</evidence>
<dbReference type="PANTHER" id="PTHR46193:SF18">
    <property type="entry name" value="HEXITOL PHOSPHATASE B"/>
    <property type="match status" value="1"/>
</dbReference>
<keyword evidence="7" id="KW-1185">Reference proteome</keyword>
<dbReference type="Pfam" id="PF13419">
    <property type="entry name" value="HAD_2"/>
    <property type="match status" value="1"/>
</dbReference>
<organism evidence="6 7">
    <name type="scientific">Clostridium omnivorum</name>
    <dbReference type="NCBI Taxonomy" id="1604902"/>
    <lineage>
        <taxon>Bacteria</taxon>
        <taxon>Bacillati</taxon>
        <taxon>Bacillota</taxon>
        <taxon>Clostridia</taxon>
        <taxon>Eubacteriales</taxon>
        <taxon>Clostridiaceae</taxon>
        <taxon>Clostridium</taxon>
    </lineage>
</organism>
<dbReference type="InterPro" id="IPR041492">
    <property type="entry name" value="HAD_2"/>
</dbReference>
<evidence type="ECO:0000313" key="6">
    <source>
        <dbReference type="EMBL" id="GLC30365.1"/>
    </source>
</evidence>
<dbReference type="EMBL" id="BRXR01000001">
    <property type="protein sequence ID" value="GLC30365.1"/>
    <property type="molecule type" value="Genomic_DNA"/>
</dbReference>
<comment type="caution">
    <text evidence="6">The sequence shown here is derived from an EMBL/GenBank/DDBJ whole genome shotgun (WGS) entry which is preliminary data.</text>
</comment>
<evidence type="ECO:0000256" key="1">
    <source>
        <dbReference type="ARBA" id="ARBA00001946"/>
    </source>
</evidence>
<protein>
    <submittedName>
        <fullName evidence="6">Phosphatase</fullName>
    </submittedName>
</protein>
<dbReference type="NCBIfam" id="TIGR01549">
    <property type="entry name" value="HAD-SF-IA-v1"/>
    <property type="match status" value="1"/>
</dbReference>
<dbReference type="InterPro" id="IPR006439">
    <property type="entry name" value="HAD-SF_hydro_IA"/>
</dbReference>
<accession>A0ABQ5N5F6</accession>
<dbReference type="SFLD" id="SFLDG01135">
    <property type="entry name" value="C1.5.6:_HAD__Beta-PGM__Phospha"/>
    <property type="match status" value="1"/>
</dbReference>
<keyword evidence="5" id="KW-0119">Carbohydrate metabolism</keyword>
<dbReference type="Gene3D" id="3.40.50.1000">
    <property type="entry name" value="HAD superfamily/HAD-like"/>
    <property type="match status" value="1"/>
</dbReference>
<keyword evidence="4" id="KW-0460">Magnesium</keyword>
<evidence type="ECO:0000256" key="5">
    <source>
        <dbReference type="ARBA" id="ARBA00023277"/>
    </source>
</evidence>
<dbReference type="InterPro" id="IPR036412">
    <property type="entry name" value="HAD-like_sf"/>
</dbReference>
<dbReference type="SUPFAM" id="SSF56784">
    <property type="entry name" value="HAD-like"/>
    <property type="match status" value="1"/>
</dbReference>
<dbReference type="Proteomes" id="UP001208567">
    <property type="component" value="Unassembled WGS sequence"/>
</dbReference>
<proteinExistence type="inferred from homology"/>
<keyword evidence="3" id="KW-0479">Metal-binding</keyword>
<dbReference type="SFLD" id="SFLDG01129">
    <property type="entry name" value="C1.5:_HAD__Beta-PGM__Phosphata"/>
    <property type="match status" value="1"/>
</dbReference>
<dbReference type="SFLD" id="SFLDS00003">
    <property type="entry name" value="Haloacid_Dehalogenase"/>
    <property type="match status" value="1"/>
</dbReference>
<comment type="cofactor">
    <cofactor evidence="1">
        <name>Mg(2+)</name>
        <dbReference type="ChEBI" id="CHEBI:18420"/>
    </cofactor>
</comment>
<dbReference type="InterPro" id="IPR023214">
    <property type="entry name" value="HAD_sf"/>
</dbReference>
<gene>
    <name evidence="6" type="ORF">bsdE14_17750</name>
</gene>